<accession>A0ABU7RJ96</accession>
<keyword evidence="2" id="KW-0378">Hydrolase</keyword>
<keyword evidence="3" id="KW-1185">Reference proteome</keyword>
<organism evidence="2 3">
    <name type="scientific">Niabella digestorum</name>
    <dbReference type="NCBI Taxonomy" id="3117701"/>
    <lineage>
        <taxon>Bacteria</taxon>
        <taxon>Pseudomonadati</taxon>
        <taxon>Bacteroidota</taxon>
        <taxon>Chitinophagia</taxon>
        <taxon>Chitinophagales</taxon>
        <taxon>Chitinophagaceae</taxon>
        <taxon>Niabella</taxon>
    </lineage>
</organism>
<sequence>MMKFYFSLSCLLIFSVNIWAQSLGLSDIVVIKDRVKSKRVSSYDRTGGNGDNIYMIKPGEKRVIFDVKGAGVITHIWMTLSPRPDVLNRSDVILRMYWDGNSYPSVHAPIGPFFGQGWNESYDYVALPLSAGPAGGTALVSYFQMPFANGAKIEIENQADTAVEALYFYIDYEEWESLPPNMGRFHAWFNRQITEAPPEGENEWEAIRPYDKNVDGKRNYVFANIKGQGHYVGVNFYVQNPTIMWYGEGDDMFFIDGEERPSIHGTGTEDYFNTAWCPRTPYLHPYYGYPRVSNHETGWLYRTHAYRFHITDPIHFNKSLKASIEHGHANGLTLDLASVAYWYTKEATDVGPIPDKEGRKFMPAITANDMLRWRHEWRKSMGNDPKLWGNERK</sequence>
<evidence type="ECO:0000313" key="3">
    <source>
        <dbReference type="Proteomes" id="UP001357452"/>
    </source>
</evidence>
<keyword evidence="1" id="KW-0732">Signal</keyword>
<dbReference type="RefSeq" id="WP_330975491.1">
    <property type="nucleotide sequence ID" value="NZ_JAZGLY010000008.1"/>
</dbReference>
<name>A0ABU7RJ96_9BACT</name>
<dbReference type="Proteomes" id="UP001357452">
    <property type="component" value="Unassembled WGS sequence"/>
</dbReference>
<dbReference type="Gene3D" id="2.60.120.1390">
    <property type="match status" value="1"/>
</dbReference>
<dbReference type="EMBL" id="JAZGLY010000008">
    <property type="protein sequence ID" value="MEE6188089.1"/>
    <property type="molecule type" value="Genomic_DNA"/>
</dbReference>
<evidence type="ECO:0000256" key="1">
    <source>
        <dbReference type="SAM" id="SignalP"/>
    </source>
</evidence>
<dbReference type="InterPro" id="IPR021345">
    <property type="entry name" value="DUF2961"/>
</dbReference>
<dbReference type="Pfam" id="PF11175">
    <property type="entry name" value="DUF2961"/>
    <property type="match status" value="1"/>
</dbReference>
<dbReference type="GO" id="GO:0016787">
    <property type="term" value="F:hydrolase activity"/>
    <property type="evidence" value="ECO:0007669"/>
    <property type="project" value="UniProtKB-KW"/>
</dbReference>
<reference evidence="2 3" key="1">
    <citation type="submission" date="2024-01" db="EMBL/GenBank/DDBJ databases">
        <title>Niabella digestum sp. nov., isolated from waste digestion system.</title>
        <authorList>
            <person name="Zhang L."/>
        </authorList>
    </citation>
    <scope>NUCLEOTIDE SEQUENCE [LARGE SCALE GENOMIC DNA]</scope>
    <source>
        <strain evidence="2 3">A18</strain>
    </source>
</reference>
<protein>
    <submittedName>
        <fullName evidence="2">Glycoside hydrolase family 172 protein</fullName>
    </submittedName>
</protein>
<feature type="chain" id="PRO_5045844997" evidence="1">
    <location>
        <begin position="21"/>
        <end position="393"/>
    </location>
</feature>
<gene>
    <name evidence="2" type="ORF">V2H41_12485</name>
</gene>
<feature type="signal peptide" evidence="1">
    <location>
        <begin position="1"/>
        <end position="20"/>
    </location>
</feature>
<comment type="caution">
    <text evidence="2">The sequence shown here is derived from an EMBL/GenBank/DDBJ whole genome shotgun (WGS) entry which is preliminary data.</text>
</comment>
<proteinExistence type="predicted"/>
<evidence type="ECO:0000313" key="2">
    <source>
        <dbReference type="EMBL" id="MEE6188089.1"/>
    </source>
</evidence>